<comment type="caution">
    <text evidence="1">The sequence shown here is derived from an EMBL/GenBank/DDBJ whole genome shotgun (WGS) entry which is preliminary data.</text>
</comment>
<proteinExistence type="predicted"/>
<sequence length="562" mass="64308">MTLDKEKELIKKSLKSFKKLKGIDDFLNSPLPYRFSKLIPCISMKSSNAEELRFQGNDLFNKNGHDTCVHFAILEKYNQSIAFSPLKSETLALAYGNKSAILEHIRQYKESILSIDRAVKITMSAPLKVKLHCRKAKCMMALGLPDFNKNLELAKFWLGKIFAEEKIYKDLTDLINQTKTFIEKFESLKTDEKFAEMFGSLTTREEEPKVPSAVEIAYSEEFGKHLIASRDIKPGEILVMEKTFNSAPFTGLSYLYCWHCNSFLWDTIPCDGCALSLFCSEQCKTESWEKYHSIECKVVSTIFITYRYISSSCSTFMTTESSVFKSPGMRIFFSALKQSEDVNKLQATLESFDNSEDREKILKKLPIDDYRQFYALSSMVRGSDLDAIVKDCALCLIILAKSTSVFEKIFESSDFNVKKLLNNNDILFMGALLLKFCVVADFHGFPNRRKPHCQREGNPCKSIGCGWISWSLDLKSSLLIRRTCIPNAIRCMMKSNQMILYSILPIKKGAQIFGSILNIFDGATKIQRQQVYEQQYGSPCDCRACTENWPVVDYAENYYEEV</sequence>
<dbReference type="Proteomes" id="UP001239111">
    <property type="component" value="Chromosome 2"/>
</dbReference>
<reference evidence="1" key="1">
    <citation type="submission" date="2023-04" db="EMBL/GenBank/DDBJ databases">
        <title>A chromosome-level genome assembly of the parasitoid wasp Eretmocerus hayati.</title>
        <authorList>
            <person name="Zhong Y."/>
            <person name="Liu S."/>
            <person name="Liu Y."/>
        </authorList>
    </citation>
    <scope>NUCLEOTIDE SEQUENCE</scope>
    <source>
        <strain evidence="1">ZJU_SS_LIU_2023</strain>
    </source>
</reference>
<gene>
    <name evidence="1" type="ORF">QAD02_011606</name>
</gene>
<accession>A0ACC2NWX0</accession>
<evidence type="ECO:0000313" key="2">
    <source>
        <dbReference type="Proteomes" id="UP001239111"/>
    </source>
</evidence>
<evidence type="ECO:0000313" key="1">
    <source>
        <dbReference type="EMBL" id="KAJ8675820.1"/>
    </source>
</evidence>
<name>A0ACC2NWX0_9HYME</name>
<organism evidence="1 2">
    <name type="scientific">Eretmocerus hayati</name>
    <dbReference type="NCBI Taxonomy" id="131215"/>
    <lineage>
        <taxon>Eukaryota</taxon>
        <taxon>Metazoa</taxon>
        <taxon>Ecdysozoa</taxon>
        <taxon>Arthropoda</taxon>
        <taxon>Hexapoda</taxon>
        <taxon>Insecta</taxon>
        <taxon>Pterygota</taxon>
        <taxon>Neoptera</taxon>
        <taxon>Endopterygota</taxon>
        <taxon>Hymenoptera</taxon>
        <taxon>Apocrita</taxon>
        <taxon>Proctotrupomorpha</taxon>
        <taxon>Chalcidoidea</taxon>
        <taxon>Aphelinidae</taxon>
        <taxon>Aphelininae</taxon>
        <taxon>Eretmocerus</taxon>
    </lineage>
</organism>
<dbReference type="EMBL" id="CM056742">
    <property type="protein sequence ID" value="KAJ8675820.1"/>
    <property type="molecule type" value="Genomic_DNA"/>
</dbReference>
<protein>
    <submittedName>
        <fullName evidence="1">Uncharacterized protein</fullName>
    </submittedName>
</protein>
<keyword evidence="2" id="KW-1185">Reference proteome</keyword>